<evidence type="ECO:0000256" key="9">
    <source>
        <dbReference type="ARBA" id="ARBA00023004"/>
    </source>
</evidence>
<keyword evidence="8" id="KW-0560">Oxidoreductase</keyword>
<dbReference type="Proteomes" id="UP000751190">
    <property type="component" value="Unassembled WGS sequence"/>
</dbReference>
<keyword evidence="2" id="KW-0150">Chloroplast</keyword>
<evidence type="ECO:0000256" key="6">
    <source>
        <dbReference type="ARBA" id="ARBA00022723"/>
    </source>
</evidence>
<evidence type="ECO:0008006" key="12">
    <source>
        <dbReference type="Google" id="ProtNLM"/>
    </source>
</evidence>
<keyword evidence="9" id="KW-0408">Iron</keyword>
<dbReference type="CDD" id="cd19165">
    <property type="entry name" value="HemeO"/>
    <property type="match status" value="1"/>
</dbReference>
<dbReference type="InterPro" id="IPR016084">
    <property type="entry name" value="Haem_Oase-like_multi-hlx"/>
</dbReference>
<dbReference type="OrthoDB" id="652091at2759"/>
<dbReference type="GO" id="GO:0015979">
    <property type="term" value="P:photosynthesis"/>
    <property type="evidence" value="ECO:0007669"/>
    <property type="project" value="UniProtKB-KW"/>
</dbReference>
<dbReference type="InterPro" id="IPR016951">
    <property type="entry name" value="Haem_Oase_decyc_pln"/>
</dbReference>
<dbReference type="AlphaFoldDB" id="A0A8J5XQF0"/>
<evidence type="ECO:0000313" key="10">
    <source>
        <dbReference type="EMBL" id="KAG8468374.1"/>
    </source>
</evidence>
<dbReference type="PANTHER" id="PTHR35703:SF2">
    <property type="entry name" value="HEME OXYGENASE 1, CHLOROPLASTIC-RELATED"/>
    <property type="match status" value="1"/>
</dbReference>
<evidence type="ECO:0000313" key="11">
    <source>
        <dbReference type="Proteomes" id="UP000751190"/>
    </source>
</evidence>
<dbReference type="OMA" id="PPEFICH"/>
<evidence type="ECO:0000256" key="3">
    <source>
        <dbReference type="ARBA" id="ARBA00022531"/>
    </source>
</evidence>
<evidence type="ECO:0000256" key="5">
    <source>
        <dbReference type="ARBA" id="ARBA00022640"/>
    </source>
</evidence>
<accession>A0A8J5XQF0</accession>
<dbReference type="GO" id="GO:0004392">
    <property type="term" value="F:heme oxygenase (decyclizing) activity"/>
    <property type="evidence" value="ECO:0007669"/>
    <property type="project" value="InterPro"/>
</dbReference>
<keyword evidence="11" id="KW-1185">Reference proteome</keyword>
<comment type="subcellular location">
    <subcellularLocation>
        <location evidence="1">Plastid</location>
        <location evidence="1">Chloroplast</location>
    </subcellularLocation>
</comment>
<dbReference type="Pfam" id="PF01126">
    <property type="entry name" value="Heme_oxygenase"/>
    <property type="match status" value="1"/>
</dbReference>
<evidence type="ECO:0000256" key="7">
    <source>
        <dbReference type="ARBA" id="ARBA00022946"/>
    </source>
</evidence>
<dbReference type="InterPro" id="IPR002051">
    <property type="entry name" value="Haem_Oase"/>
</dbReference>
<evidence type="ECO:0000256" key="4">
    <source>
        <dbReference type="ARBA" id="ARBA00022617"/>
    </source>
</evidence>
<name>A0A8J5XQF0_DIALT</name>
<evidence type="ECO:0000256" key="1">
    <source>
        <dbReference type="ARBA" id="ARBA00004229"/>
    </source>
</evidence>
<sequence>MGGSTTQATGFVQTEMRKAAMALHTRDQAKEGQQQAQKPLAKWEPTRKGYLQFLVDSRHVYGAVEEIVGERAELATLKNTGLERTVALDKDIAWFLSDEGGCQPTTPTEAATGYAAELKRLSTPAFICHFYNYYFAHTAGGRMIGKQMSDMLLDGRVLEFYKWDGDVKELLDAARQHIDAMAASWTQDERDACLAQTAASFKGGGGLMASLRS</sequence>
<evidence type="ECO:0000256" key="8">
    <source>
        <dbReference type="ARBA" id="ARBA00023002"/>
    </source>
</evidence>
<keyword evidence="3" id="KW-0602">Photosynthesis</keyword>
<gene>
    <name evidence="10" type="ORF">KFE25_013457</name>
</gene>
<comment type="caution">
    <text evidence="10">The sequence shown here is derived from an EMBL/GenBank/DDBJ whole genome shotgun (WGS) entry which is preliminary data.</text>
</comment>
<keyword evidence="7" id="KW-0809">Transit peptide</keyword>
<dbReference type="Gene3D" id="1.20.910.10">
    <property type="entry name" value="Heme oxygenase-like"/>
    <property type="match status" value="1"/>
</dbReference>
<dbReference type="SUPFAM" id="SSF48613">
    <property type="entry name" value="Heme oxygenase-like"/>
    <property type="match status" value="1"/>
</dbReference>
<dbReference type="GO" id="GO:0009507">
    <property type="term" value="C:chloroplast"/>
    <property type="evidence" value="ECO:0007669"/>
    <property type="project" value="UniProtKB-SubCell"/>
</dbReference>
<dbReference type="PANTHER" id="PTHR35703">
    <property type="entry name" value="HEME OXYGENASE 1, CHLOROPLASTIC-RELATED"/>
    <property type="match status" value="1"/>
</dbReference>
<dbReference type="GO" id="GO:0006788">
    <property type="term" value="P:heme oxidation"/>
    <property type="evidence" value="ECO:0007669"/>
    <property type="project" value="InterPro"/>
</dbReference>
<keyword evidence="5" id="KW-0934">Plastid</keyword>
<reference evidence="10" key="1">
    <citation type="submission" date="2021-05" db="EMBL/GenBank/DDBJ databases">
        <title>The genome of the haptophyte Pavlova lutheri (Diacronema luteri, Pavlovales) - a model for lipid biosynthesis in eukaryotic algae.</title>
        <authorList>
            <person name="Hulatt C.J."/>
            <person name="Posewitz M.C."/>
        </authorList>
    </citation>
    <scope>NUCLEOTIDE SEQUENCE</scope>
    <source>
        <strain evidence="10">NIVA-4/92</strain>
    </source>
</reference>
<evidence type="ECO:0000256" key="2">
    <source>
        <dbReference type="ARBA" id="ARBA00022528"/>
    </source>
</evidence>
<keyword evidence="4" id="KW-0349">Heme</keyword>
<organism evidence="10 11">
    <name type="scientific">Diacronema lutheri</name>
    <name type="common">Unicellular marine alga</name>
    <name type="synonym">Monochrysis lutheri</name>
    <dbReference type="NCBI Taxonomy" id="2081491"/>
    <lineage>
        <taxon>Eukaryota</taxon>
        <taxon>Haptista</taxon>
        <taxon>Haptophyta</taxon>
        <taxon>Pavlovophyceae</taxon>
        <taxon>Pavlovales</taxon>
        <taxon>Pavlovaceae</taxon>
        <taxon>Diacronema</taxon>
    </lineage>
</organism>
<protein>
    <recommendedName>
        <fullName evidence="12">Heme oxygenase</fullName>
    </recommendedName>
</protein>
<dbReference type="InterPro" id="IPR016053">
    <property type="entry name" value="Haem_Oase-like"/>
</dbReference>
<dbReference type="GO" id="GO:0046872">
    <property type="term" value="F:metal ion binding"/>
    <property type="evidence" value="ECO:0007669"/>
    <property type="project" value="UniProtKB-KW"/>
</dbReference>
<keyword evidence="6" id="KW-0479">Metal-binding</keyword>
<proteinExistence type="predicted"/>
<dbReference type="EMBL" id="JAGTXO010000004">
    <property type="protein sequence ID" value="KAG8468374.1"/>
    <property type="molecule type" value="Genomic_DNA"/>
</dbReference>